<proteinExistence type="predicted"/>
<name>A0A6J6P3B0_9ZZZZ</name>
<evidence type="ECO:0000313" key="1">
    <source>
        <dbReference type="EMBL" id="CAB4693731.1"/>
    </source>
</evidence>
<sequence>MIATLLPVIFVLLAKILPASKRCSTSSTRTAPLALIAASITRSSVASAPVCEAAACAPATDRPDFKTAVGFAEAILASADTSARDSAYIKIASTLVSVANSIATSSAVTSASFPVVTTTPIGKLRSTARE</sequence>
<dbReference type="AlphaFoldDB" id="A0A6J6P3B0"/>
<gene>
    <name evidence="1" type="ORF">UFOPK2598_00201</name>
</gene>
<dbReference type="EMBL" id="CAEZXV010000008">
    <property type="protein sequence ID" value="CAB4693731.1"/>
    <property type="molecule type" value="Genomic_DNA"/>
</dbReference>
<accession>A0A6J6P3B0</accession>
<reference evidence="1" key="1">
    <citation type="submission" date="2020-05" db="EMBL/GenBank/DDBJ databases">
        <authorList>
            <person name="Chiriac C."/>
            <person name="Salcher M."/>
            <person name="Ghai R."/>
            <person name="Kavagutti S V."/>
        </authorList>
    </citation>
    <scope>NUCLEOTIDE SEQUENCE</scope>
</reference>
<organism evidence="1">
    <name type="scientific">freshwater metagenome</name>
    <dbReference type="NCBI Taxonomy" id="449393"/>
    <lineage>
        <taxon>unclassified sequences</taxon>
        <taxon>metagenomes</taxon>
        <taxon>ecological metagenomes</taxon>
    </lineage>
</organism>
<protein>
    <submittedName>
        <fullName evidence="1">Unannotated protein</fullName>
    </submittedName>
</protein>